<accession>D7E5Y7</accession>
<dbReference type="AlphaFoldDB" id="D7E5Y7"/>
<dbReference type="HOGENOM" id="CLU_191146_1_0_2"/>
<dbReference type="EMBL" id="CP002069">
    <property type="protein sequence ID" value="ADI73009.1"/>
    <property type="molecule type" value="Genomic_DNA"/>
</dbReference>
<keyword evidence="1" id="KW-1133">Transmembrane helix</keyword>
<keyword evidence="4" id="KW-1185">Reference proteome</keyword>
<name>D7E5Y7_METEZ</name>
<evidence type="ECO:0000313" key="3">
    <source>
        <dbReference type="EMBL" id="ADI73009.1"/>
    </source>
</evidence>
<evidence type="ECO:0000313" key="4">
    <source>
        <dbReference type="Proteomes" id="UP000000391"/>
    </source>
</evidence>
<evidence type="ECO:0000259" key="2">
    <source>
        <dbReference type="Pfam" id="PF18935"/>
    </source>
</evidence>
<dbReference type="GeneID" id="9345688"/>
<reference evidence="3 4" key="1">
    <citation type="submission" date="2010-06" db="EMBL/GenBank/DDBJ databases">
        <title>Complete sequence chromosome of Methanohalobium evestigatum Z-7303.</title>
        <authorList>
            <consortium name="US DOE Joint Genome Institute"/>
            <person name="Lucas S."/>
            <person name="Copeland A."/>
            <person name="Lapidus A."/>
            <person name="Cheng J.-F."/>
            <person name="Bruce D."/>
            <person name="Goodwin L."/>
            <person name="Pitluck S."/>
            <person name="Saunders E."/>
            <person name="Detter J.C."/>
            <person name="Han C."/>
            <person name="Tapia R."/>
            <person name="Land M."/>
            <person name="Hauser L."/>
            <person name="Kyrpides N."/>
            <person name="Mikhailova N."/>
            <person name="Sieprawska-Lupa M."/>
            <person name="Whitman W.B."/>
            <person name="Anderson I."/>
            <person name="Woyke T."/>
        </authorList>
    </citation>
    <scope>NUCLEOTIDE SEQUENCE [LARGE SCALE GENOMIC DNA]</scope>
    <source>
        <strain evidence="4">ATCC BAA-1072 / DSM 3721 / NBRC 107634 / OCM 161 / Z-7303</strain>
    </source>
</reference>
<proteinExistence type="predicted"/>
<dbReference type="InterPro" id="IPR043738">
    <property type="entry name" value="DUF5683"/>
</dbReference>
<keyword evidence="1" id="KW-0472">Membrane</keyword>
<dbReference type="KEGG" id="mev:Metev_0077"/>
<dbReference type="Pfam" id="PF18935">
    <property type="entry name" value="DUF5683"/>
    <property type="match status" value="1"/>
</dbReference>
<keyword evidence="1" id="KW-0812">Transmembrane</keyword>
<dbReference type="Proteomes" id="UP000000391">
    <property type="component" value="Chromosome"/>
</dbReference>
<sequence>MDNTNEERLKNPLAALGLSLIFPGLGQIYNQQVKKGQMFFVIAIILIVTMFAAVGFVLYPIFWIYNMYDAYTDAVKMNRGEIQTG</sequence>
<feature type="transmembrane region" description="Helical" evidence="1">
    <location>
        <begin position="12"/>
        <end position="29"/>
    </location>
</feature>
<dbReference type="STRING" id="644295.Metev_0077"/>
<dbReference type="RefSeq" id="WP_013193577.1">
    <property type="nucleotide sequence ID" value="NC_014253.1"/>
</dbReference>
<feature type="domain" description="DUF5683" evidence="2">
    <location>
        <begin position="10"/>
        <end position="79"/>
    </location>
</feature>
<protein>
    <submittedName>
        <fullName evidence="3">TM2 domain-containing protein</fullName>
    </submittedName>
</protein>
<organism evidence="3 4">
    <name type="scientific">Methanohalobium evestigatum (strain ATCC BAA-1072 / DSM 3721 / NBRC 107634 / OCM 161 / Z-7303)</name>
    <dbReference type="NCBI Taxonomy" id="644295"/>
    <lineage>
        <taxon>Archaea</taxon>
        <taxon>Methanobacteriati</taxon>
        <taxon>Methanobacteriota</taxon>
        <taxon>Stenosarchaea group</taxon>
        <taxon>Methanomicrobia</taxon>
        <taxon>Methanosarcinales</taxon>
        <taxon>Methanosarcinaceae</taxon>
        <taxon>Methanohalobium</taxon>
    </lineage>
</organism>
<dbReference type="OrthoDB" id="64860at2157"/>
<feature type="transmembrane region" description="Helical" evidence="1">
    <location>
        <begin position="41"/>
        <end position="65"/>
    </location>
</feature>
<evidence type="ECO:0000256" key="1">
    <source>
        <dbReference type="SAM" id="Phobius"/>
    </source>
</evidence>
<gene>
    <name evidence="3" type="ordered locus">Metev_0077</name>
</gene>